<protein>
    <submittedName>
        <fullName evidence="2">Uncharacterized protein</fullName>
    </submittedName>
</protein>
<sequence length="321" mass="35497">MPSLAQLERQAKAAQRDEEIAQLEAVERDLTSLHLDQFEPASRPVAPSPEPVDERSIRRRCEQEALRGVSVFARRERRAAHERAAAIAQQEIDHETLARASARDQAQRGLDAEWRALTAHEPSAVHAALEEAFEDNQSPATCVDVDRDHRRRFATVVLLFGDVEQVPEKEPGTTPTGRPTIRKRSKTARNELYVRAMSSSVLATVKEGFAVAPSVDEFRVVVVAHGHGRADAVFTGSFERTAIERLPWRELDPEQTVMAAPGSSMRRQGQARAVAALDLAEDPELFAIMTALAPALGCPPPGRPRASRSRGQDGRHRRPQD</sequence>
<dbReference type="EMBL" id="JASVWF010000009">
    <property type="protein sequence ID" value="MDL5160192.1"/>
    <property type="molecule type" value="Genomic_DNA"/>
</dbReference>
<keyword evidence="3" id="KW-1185">Reference proteome</keyword>
<feature type="region of interest" description="Disordered" evidence="1">
    <location>
        <begin position="35"/>
        <end position="57"/>
    </location>
</feature>
<accession>A0ABT7MHN7</accession>
<comment type="caution">
    <text evidence="2">The sequence shown here is derived from an EMBL/GenBank/DDBJ whole genome shotgun (WGS) entry which is preliminary data.</text>
</comment>
<evidence type="ECO:0000313" key="2">
    <source>
        <dbReference type="EMBL" id="MDL5160192.1"/>
    </source>
</evidence>
<feature type="region of interest" description="Disordered" evidence="1">
    <location>
        <begin position="167"/>
        <end position="186"/>
    </location>
</feature>
<evidence type="ECO:0000313" key="3">
    <source>
        <dbReference type="Proteomes" id="UP001231924"/>
    </source>
</evidence>
<name>A0ABT7MHN7_9PSEU</name>
<dbReference type="Proteomes" id="UP001231924">
    <property type="component" value="Unassembled WGS sequence"/>
</dbReference>
<gene>
    <name evidence="2" type="ORF">QRT03_29775</name>
</gene>
<feature type="region of interest" description="Disordered" evidence="1">
    <location>
        <begin position="295"/>
        <end position="321"/>
    </location>
</feature>
<evidence type="ECO:0000256" key="1">
    <source>
        <dbReference type="SAM" id="MobiDB-lite"/>
    </source>
</evidence>
<reference evidence="2 3" key="1">
    <citation type="submission" date="2023-06" db="EMBL/GenBank/DDBJ databases">
        <title>Actinomycetospora Odt1-22.</title>
        <authorList>
            <person name="Supong K."/>
        </authorList>
    </citation>
    <scope>NUCLEOTIDE SEQUENCE [LARGE SCALE GENOMIC DNA]</scope>
    <source>
        <strain evidence="2 3">Odt1-22</strain>
    </source>
</reference>
<proteinExistence type="predicted"/>
<feature type="compositionally biased region" description="Basic and acidic residues" evidence="1">
    <location>
        <begin position="310"/>
        <end position="321"/>
    </location>
</feature>
<dbReference type="RefSeq" id="WP_286056796.1">
    <property type="nucleotide sequence ID" value="NZ_JASVWF010000009.1"/>
</dbReference>
<organism evidence="2 3">
    <name type="scientific">Actinomycetospora termitidis</name>
    <dbReference type="NCBI Taxonomy" id="3053470"/>
    <lineage>
        <taxon>Bacteria</taxon>
        <taxon>Bacillati</taxon>
        <taxon>Actinomycetota</taxon>
        <taxon>Actinomycetes</taxon>
        <taxon>Pseudonocardiales</taxon>
        <taxon>Pseudonocardiaceae</taxon>
        <taxon>Actinomycetospora</taxon>
    </lineage>
</organism>